<protein>
    <submittedName>
        <fullName evidence="3">Amino acid adenylation domain-containing protein</fullName>
    </submittedName>
</protein>
<dbReference type="InterPro" id="IPR025110">
    <property type="entry name" value="AMP-bd_C"/>
</dbReference>
<dbReference type="GO" id="GO:0043041">
    <property type="term" value="P:amino acid activation for nonribosomal peptide biosynthetic process"/>
    <property type="evidence" value="ECO:0007669"/>
    <property type="project" value="TreeGrafter"/>
</dbReference>
<dbReference type="Proteomes" id="UP000198817">
    <property type="component" value="Unassembled WGS sequence"/>
</dbReference>
<dbReference type="STRING" id="155865.SAMN05216515_1445"/>
<sequence length="497" mass="55703">MTNTIYGLFEEIVRIQPETTAIIENKRTVTFRELSDMVDMIADSFPDGTKAVGIVMRHRAEMIASILAVLKTGAMYIPAEPSFPSGRIHYMMEEAKVDFILTEMQFASKLENYEKIYSDCSICTAAPGSVNRIYTQKPENLAYILYTSGTTGRPKGVSVTNRNVCHYVRAFENEFHPKKGDIMLQYSVCSFDIFVEEVFTSLLNGAALAIPSEDDKKDIRSLMDFVERHGVTMLSGFPYLLAEMNHLDSIPSSLRLLISGGDVLRGHHVDHLLDRAEVYNTYGPSETTVCASYYRCRDGQVLEDGTYPIGHPVLGAEIKILDSEGNELPKGETGEICIYGDGVSNGYTGDHDEENKAFVSLSDGSRMYRSGDLGYILPDGNIAFLHRKDTQVMIYGKRVEVMEVESKLYQCSGVEQAIVRPFTDEEGLSYMIAYIVPSRTDLKVSQVRRELSENLTSFMIPEFIVKMPQIPLNINGKPDMTRMPVVMKEGQAYERIG</sequence>
<dbReference type="AlphaFoldDB" id="A0A1I7IDS3"/>
<evidence type="ECO:0000313" key="3">
    <source>
        <dbReference type="EMBL" id="SFU71016.1"/>
    </source>
</evidence>
<dbReference type="EMBL" id="FPBT01000041">
    <property type="protein sequence ID" value="SFU71016.1"/>
    <property type="molecule type" value="Genomic_DNA"/>
</dbReference>
<dbReference type="RefSeq" id="WP_090472187.1">
    <property type="nucleotide sequence ID" value="NZ_FOWF01000044.1"/>
</dbReference>
<gene>
    <name evidence="3" type="ORF">SAMN05216508_14111</name>
</gene>
<dbReference type="InterPro" id="IPR042099">
    <property type="entry name" value="ANL_N_sf"/>
</dbReference>
<organism evidence="3 4">
    <name type="scientific">Eubacterium pyruvativorans</name>
    <dbReference type="NCBI Taxonomy" id="155865"/>
    <lineage>
        <taxon>Bacteria</taxon>
        <taxon>Bacillati</taxon>
        <taxon>Bacillota</taxon>
        <taxon>Clostridia</taxon>
        <taxon>Eubacteriales</taxon>
        <taxon>Eubacteriaceae</taxon>
        <taxon>Eubacterium</taxon>
    </lineage>
</organism>
<dbReference type="OrthoDB" id="51171at2"/>
<dbReference type="NCBIfam" id="TIGR01733">
    <property type="entry name" value="AA-adenyl-dom"/>
    <property type="match status" value="1"/>
</dbReference>
<dbReference type="GO" id="GO:0031177">
    <property type="term" value="F:phosphopantetheine binding"/>
    <property type="evidence" value="ECO:0007669"/>
    <property type="project" value="TreeGrafter"/>
</dbReference>
<evidence type="ECO:0000259" key="2">
    <source>
        <dbReference type="Pfam" id="PF13193"/>
    </source>
</evidence>
<dbReference type="InterPro" id="IPR010071">
    <property type="entry name" value="AA_adenyl_dom"/>
</dbReference>
<proteinExistence type="predicted"/>
<dbReference type="CDD" id="cd05930">
    <property type="entry name" value="A_NRPS"/>
    <property type="match status" value="1"/>
</dbReference>
<dbReference type="Gene3D" id="3.30.300.30">
    <property type="match status" value="1"/>
</dbReference>
<dbReference type="SUPFAM" id="SSF56801">
    <property type="entry name" value="Acetyl-CoA synthetase-like"/>
    <property type="match status" value="1"/>
</dbReference>
<evidence type="ECO:0000259" key="1">
    <source>
        <dbReference type="Pfam" id="PF00501"/>
    </source>
</evidence>
<dbReference type="PROSITE" id="PS00455">
    <property type="entry name" value="AMP_BINDING"/>
    <property type="match status" value="1"/>
</dbReference>
<feature type="domain" description="AMP-dependent synthetase/ligase" evidence="1">
    <location>
        <begin position="9"/>
        <end position="347"/>
    </location>
</feature>
<feature type="domain" description="AMP-binding enzyme C-terminal" evidence="2">
    <location>
        <begin position="403"/>
        <end position="477"/>
    </location>
</feature>
<dbReference type="PANTHER" id="PTHR45527">
    <property type="entry name" value="NONRIBOSOMAL PEPTIDE SYNTHETASE"/>
    <property type="match status" value="1"/>
</dbReference>
<name>A0A1I7IDS3_9FIRM</name>
<reference evidence="3 4" key="1">
    <citation type="submission" date="2016-10" db="EMBL/GenBank/DDBJ databases">
        <authorList>
            <person name="de Groot N.N."/>
        </authorList>
    </citation>
    <scope>NUCLEOTIDE SEQUENCE [LARGE SCALE GENOMIC DNA]</scope>
    <source>
        <strain evidence="3 4">KHGC13</strain>
    </source>
</reference>
<dbReference type="InterPro" id="IPR020459">
    <property type="entry name" value="AMP-binding"/>
</dbReference>
<dbReference type="InterPro" id="IPR020845">
    <property type="entry name" value="AMP-binding_CS"/>
</dbReference>
<dbReference type="GO" id="GO:0005737">
    <property type="term" value="C:cytoplasm"/>
    <property type="evidence" value="ECO:0007669"/>
    <property type="project" value="TreeGrafter"/>
</dbReference>
<accession>A0A1I7IDS3</accession>
<dbReference type="InterPro" id="IPR000873">
    <property type="entry name" value="AMP-dep_synth/lig_dom"/>
</dbReference>
<dbReference type="Pfam" id="PF13193">
    <property type="entry name" value="AMP-binding_C"/>
    <property type="match status" value="1"/>
</dbReference>
<dbReference type="InterPro" id="IPR045851">
    <property type="entry name" value="AMP-bd_C_sf"/>
</dbReference>
<dbReference type="Pfam" id="PF00501">
    <property type="entry name" value="AMP-binding"/>
    <property type="match status" value="1"/>
</dbReference>
<keyword evidence="4" id="KW-1185">Reference proteome</keyword>
<dbReference type="Gene3D" id="3.40.50.12780">
    <property type="entry name" value="N-terminal domain of ligase-like"/>
    <property type="match status" value="1"/>
</dbReference>
<dbReference type="PRINTS" id="PR00154">
    <property type="entry name" value="AMPBINDING"/>
</dbReference>
<dbReference type="GO" id="GO:0044550">
    <property type="term" value="P:secondary metabolite biosynthetic process"/>
    <property type="evidence" value="ECO:0007669"/>
    <property type="project" value="TreeGrafter"/>
</dbReference>
<dbReference type="PANTHER" id="PTHR45527:SF1">
    <property type="entry name" value="FATTY ACID SYNTHASE"/>
    <property type="match status" value="1"/>
</dbReference>
<evidence type="ECO:0000313" key="4">
    <source>
        <dbReference type="Proteomes" id="UP000198817"/>
    </source>
</evidence>